<sequence>MTHDNNDNDDNDNNDNDNNDDSKKCPDLCIPRVHLSVTKELVFEIINKYSFGCIEKVDVIKKKVSNKKNDLSNMVFIYFNKWYDNDMAKSVKKRLESGKDIKIIYDDPWYWKISAMKV</sequence>
<proteinExistence type="predicted"/>
<dbReference type="AlphaFoldDB" id="A0A6C0HBB6"/>
<organism evidence="2">
    <name type="scientific">viral metagenome</name>
    <dbReference type="NCBI Taxonomy" id="1070528"/>
    <lineage>
        <taxon>unclassified sequences</taxon>
        <taxon>metagenomes</taxon>
        <taxon>organismal metagenomes</taxon>
    </lineage>
</organism>
<accession>A0A6C0HBB6</accession>
<evidence type="ECO:0008006" key="3">
    <source>
        <dbReference type="Google" id="ProtNLM"/>
    </source>
</evidence>
<feature type="region of interest" description="Disordered" evidence="1">
    <location>
        <begin position="1"/>
        <end position="25"/>
    </location>
</feature>
<evidence type="ECO:0000256" key="1">
    <source>
        <dbReference type="SAM" id="MobiDB-lite"/>
    </source>
</evidence>
<evidence type="ECO:0000313" key="2">
    <source>
        <dbReference type="EMBL" id="QHT77283.1"/>
    </source>
</evidence>
<feature type="compositionally biased region" description="Acidic residues" evidence="1">
    <location>
        <begin position="7"/>
        <end position="19"/>
    </location>
</feature>
<reference evidence="2" key="1">
    <citation type="journal article" date="2020" name="Nature">
        <title>Giant virus diversity and host interactions through global metagenomics.</title>
        <authorList>
            <person name="Schulz F."/>
            <person name="Roux S."/>
            <person name="Paez-Espino D."/>
            <person name="Jungbluth S."/>
            <person name="Walsh D.A."/>
            <person name="Denef V.J."/>
            <person name="McMahon K.D."/>
            <person name="Konstantinidis K.T."/>
            <person name="Eloe-Fadrosh E.A."/>
            <person name="Kyrpides N.C."/>
            <person name="Woyke T."/>
        </authorList>
    </citation>
    <scope>NUCLEOTIDE SEQUENCE</scope>
    <source>
        <strain evidence="2">GVMAG-M-3300023179-86</strain>
    </source>
</reference>
<name>A0A6C0HBB6_9ZZZZ</name>
<protein>
    <recommendedName>
        <fullName evidence="3">RRM domain-containing protein</fullName>
    </recommendedName>
</protein>
<dbReference type="EMBL" id="MN739917">
    <property type="protein sequence ID" value="QHT77283.1"/>
    <property type="molecule type" value="Genomic_DNA"/>
</dbReference>